<keyword evidence="5" id="KW-0169">Cobalamin biosynthesis</keyword>
<protein>
    <recommendedName>
        <fullName evidence="4">threonine-phosphate decarboxylase</fullName>
        <ecNumber evidence="4">4.1.1.81</ecNumber>
    </recommendedName>
    <alternativeName>
        <fullName evidence="8">L-threonine-O-3-phosphate decarboxylase</fullName>
    </alternativeName>
</protein>
<evidence type="ECO:0000256" key="9">
    <source>
        <dbReference type="ARBA" id="ARBA00048531"/>
    </source>
</evidence>
<dbReference type="STRING" id="765913.ThidrDRAFT_0364"/>
<dbReference type="OrthoDB" id="9799304at2"/>
<dbReference type="EMBL" id="AFWT01000002">
    <property type="protein sequence ID" value="EGV33675.1"/>
    <property type="molecule type" value="Genomic_DNA"/>
</dbReference>
<dbReference type="PANTHER" id="PTHR42885">
    <property type="entry name" value="HISTIDINOL-PHOSPHATE AMINOTRANSFERASE-RELATED"/>
    <property type="match status" value="1"/>
</dbReference>
<evidence type="ECO:0000256" key="6">
    <source>
        <dbReference type="ARBA" id="ARBA00022898"/>
    </source>
</evidence>
<evidence type="ECO:0000256" key="8">
    <source>
        <dbReference type="ARBA" id="ARBA00029996"/>
    </source>
</evidence>
<dbReference type="InterPro" id="IPR015422">
    <property type="entry name" value="PyrdxlP-dep_Trfase_small"/>
</dbReference>
<keyword evidence="12" id="KW-1185">Reference proteome</keyword>
<comment type="function">
    <text evidence="2">Decarboxylates L-threonine-O-3-phosphate to yield (R)-1-amino-2-propanol O-2-phosphate, the precursor for the linkage between the nucleotide loop and the corrin ring in cobalamin.</text>
</comment>
<dbReference type="Pfam" id="PF00155">
    <property type="entry name" value="Aminotran_1_2"/>
    <property type="match status" value="1"/>
</dbReference>
<dbReference type="Gene3D" id="3.40.640.10">
    <property type="entry name" value="Type I PLP-dependent aspartate aminotransferase-like (Major domain)"/>
    <property type="match status" value="1"/>
</dbReference>
<evidence type="ECO:0000256" key="1">
    <source>
        <dbReference type="ARBA" id="ARBA00001933"/>
    </source>
</evidence>
<keyword evidence="7" id="KW-0456">Lyase</keyword>
<dbReference type="AlphaFoldDB" id="G2DWH5"/>
<dbReference type="PANTHER" id="PTHR42885:SF1">
    <property type="entry name" value="THREONINE-PHOSPHATE DECARBOXYLASE"/>
    <property type="match status" value="1"/>
</dbReference>
<organism evidence="11 12">
    <name type="scientific">Thiorhodococcus drewsii AZ1</name>
    <dbReference type="NCBI Taxonomy" id="765913"/>
    <lineage>
        <taxon>Bacteria</taxon>
        <taxon>Pseudomonadati</taxon>
        <taxon>Pseudomonadota</taxon>
        <taxon>Gammaproteobacteria</taxon>
        <taxon>Chromatiales</taxon>
        <taxon>Chromatiaceae</taxon>
        <taxon>Thiorhodococcus</taxon>
    </lineage>
</organism>
<evidence type="ECO:0000256" key="3">
    <source>
        <dbReference type="ARBA" id="ARBA00004953"/>
    </source>
</evidence>
<dbReference type="GO" id="GO:0048472">
    <property type="term" value="F:threonine-phosphate decarboxylase activity"/>
    <property type="evidence" value="ECO:0007669"/>
    <property type="project" value="UniProtKB-EC"/>
</dbReference>
<comment type="pathway">
    <text evidence="3">Cofactor biosynthesis; adenosylcobalamin biosynthesis.</text>
</comment>
<evidence type="ECO:0000313" key="11">
    <source>
        <dbReference type="EMBL" id="EGV33675.1"/>
    </source>
</evidence>
<dbReference type="GO" id="GO:0009236">
    <property type="term" value="P:cobalamin biosynthetic process"/>
    <property type="evidence" value="ECO:0007669"/>
    <property type="project" value="UniProtKB-UniPathway"/>
</dbReference>
<name>G2DWH5_9GAMM</name>
<feature type="domain" description="Aminotransferase class I/classII large" evidence="10">
    <location>
        <begin position="79"/>
        <end position="339"/>
    </location>
</feature>
<dbReference type="UniPathway" id="UPA00148"/>
<evidence type="ECO:0000259" key="10">
    <source>
        <dbReference type="Pfam" id="PF00155"/>
    </source>
</evidence>
<evidence type="ECO:0000256" key="5">
    <source>
        <dbReference type="ARBA" id="ARBA00022573"/>
    </source>
</evidence>
<dbReference type="CDD" id="cd00609">
    <property type="entry name" value="AAT_like"/>
    <property type="match status" value="1"/>
</dbReference>
<comment type="catalytic activity">
    <reaction evidence="9">
        <text>O-phospho-L-threonine + H(+) = (R)-1-aminopropan-2-yl phosphate + CO2</text>
        <dbReference type="Rhea" id="RHEA:11492"/>
        <dbReference type="ChEBI" id="CHEBI:15378"/>
        <dbReference type="ChEBI" id="CHEBI:16526"/>
        <dbReference type="ChEBI" id="CHEBI:58563"/>
        <dbReference type="ChEBI" id="CHEBI:58675"/>
        <dbReference type="EC" id="4.1.1.81"/>
    </reaction>
</comment>
<proteinExistence type="predicted"/>
<reference evidence="11 12" key="1">
    <citation type="submission" date="2011-06" db="EMBL/GenBank/DDBJ databases">
        <title>The draft genome of Thiorhodococcus drewsii AZ1.</title>
        <authorList>
            <consortium name="US DOE Joint Genome Institute (JGI-PGF)"/>
            <person name="Lucas S."/>
            <person name="Han J."/>
            <person name="Lapidus A."/>
            <person name="Cheng J.-F."/>
            <person name="Goodwin L."/>
            <person name="Pitluck S."/>
            <person name="Peters L."/>
            <person name="Land M.L."/>
            <person name="Hauser L."/>
            <person name="Vogl K."/>
            <person name="Liu Z."/>
            <person name="Imhoff J."/>
            <person name="Thiel V."/>
            <person name="Frigaard N.-U."/>
            <person name="Bryant D.A."/>
            <person name="Woyke T.J."/>
        </authorList>
    </citation>
    <scope>NUCLEOTIDE SEQUENCE [LARGE SCALE GENOMIC DNA]</scope>
    <source>
        <strain evidence="11 12">AZ1</strain>
    </source>
</reference>
<keyword evidence="6" id="KW-0663">Pyridoxal phosphate</keyword>
<comment type="caution">
    <text evidence="11">The sequence shown here is derived from an EMBL/GenBank/DDBJ whole genome shotgun (WGS) entry which is preliminary data.</text>
</comment>
<dbReference type="RefSeq" id="WP_007039080.1">
    <property type="nucleotide sequence ID" value="NZ_AFWT01000002.1"/>
</dbReference>
<dbReference type="InterPro" id="IPR015421">
    <property type="entry name" value="PyrdxlP-dep_Trfase_major"/>
</dbReference>
<dbReference type="NCBIfam" id="TIGR01140">
    <property type="entry name" value="L_thr_O3P_dcar"/>
    <property type="match status" value="1"/>
</dbReference>
<dbReference type="PATRIC" id="fig|765913.3.peg.366"/>
<evidence type="ECO:0000256" key="7">
    <source>
        <dbReference type="ARBA" id="ARBA00023239"/>
    </source>
</evidence>
<evidence type="ECO:0000256" key="2">
    <source>
        <dbReference type="ARBA" id="ARBA00003444"/>
    </source>
</evidence>
<evidence type="ECO:0000313" key="12">
    <source>
        <dbReference type="Proteomes" id="UP000004200"/>
    </source>
</evidence>
<gene>
    <name evidence="11" type="ORF">ThidrDRAFT_0364</name>
</gene>
<dbReference type="eggNOG" id="COG0079">
    <property type="taxonomic scope" value="Bacteria"/>
</dbReference>
<dbReference type="GO" id="GO:0030170">
    <property type="term" value="F:pyridoxal phosphate binding"/>
    <property type="evidence" value="ECO:0007669"/>
    <property type="project" value="InterPro"/>
</dbReference>
<comment type="cofactor">
    <cofactor evidence="1">
        <name>pyridoxal 5'-phosphate</name>
        <dbReference type="ChEBI" id="CHEBI:597326"/>
    </cofactor>
</comment>
<dbReference type="PROSITE" id="PS00105">
    <property type="entry name" value="AA_TRANSFER_CLASS_1"/>
    <property type="match status" value="1"/>
</dbReference>
<dbReference type="Gene3D" id="3.90.1150.10">
    <property type="entry name" value="Aspartate Aminotransferase, domain 1"/>
    <property type="match status" value="1"/>
</dbReference>
<evidence type="ECO:0000256" key="4">
    <source>
        <dbReference type="ARBA" id="ARBA00012285"/>
    </source>
</evidence>
<sequence length="358" mass="39848">MSVVRFRCRGWPFVSIRVGDLPLIDLAPPEHGGRLRQAAERYCIPVSDWLDLSTGINPVPWPVPPLAATCWGRLPEDEDDLESTAAGYYGAPNPLPLAGSQAAIQALPMLRDPGRVGIPRIGYREHAHAWRRAGHRVVELDDAEIEDRLSDGAERLDALVVINPNNPSGRRWSVDRLLDWHTRLAERGGWLVVDEAFMDTTPELSLLPHAGREGLVVLRSLGKFFGLAGARVGFLFAEPGLRERVRRLLGPWTLSGPAREVARLALSDRAWQEAERRSLHRRAARLADLLDGHGLSPAGGTALFQWVRTHEAERIQDVLARQAILVRRFDAPDSLRFGLPGDESGWARLDAALRRARR</sequence>
<dbReference type="SUPFAM" id="SSF53383">
    <property type="entry name" value="PLP-dependent transferases"/>
    <property type="match status" value="1"/>
</dbReference>
<dbReference type="InterPro" id="IPR015424">
    <property type="entry name" value="PyrdxlP-dep_Trfase"/>
</dbReference>
<accession>G2DWH5</accession>
<dbReference type="InterPro" id="IPR005860">
    <property type="entry name" value="CobD"/>
</dbReference>
<dbReference type="Proteomes" id="UP000004200">
    <property type="component" value="Unassembled WGS sequence"/>
</dbReference>
<dbReference type="InterPro" id="IPR004839">
    <property type="entry name" value="Aminotransferase_I/II_large"/>
</dbReference>
<dbReference type="EC" id="4.1.1.81" evidence="4"/>
<dbReference type="InterPro" id="IPR004838">
    <property type="entry name" value="NHTrfase_class1_PyrdxlP-BS"/>
</dbReference>